<evidence type="ECO:0000313" key="11">
    <source>
        <dbReference type="Proteomes" id="UP000253551"/>
    </source>
</evidence>
<comment type="subcellular location">
    <subcellularLocation>
        <location evidence="1">Golgi apparatus membrane</location>
        <topology evidence="1">Single-pass type II membrane protein</topology>
    </subcellularLocation>
</comment>
<dbReference type="EMBL" id="PJQM01001377">
    <property type="protein sequence ID" value="RCI02480.1"/>
    <property type="molecule type" value="Genomic_DNA"/>
</dbReference>
<keyword evidence="11" id="KW-1185">Reference proteome</keyword>
<dbReference type="AlphaFoldDB" id="A0A367KK06"/>
<accession>A0A367KK06</accession>
<dbReference type="Pfam" id="PF01762">
    <property type="entry name" value="Galactosyl_T"/>
    <property type="match status" value="1"/>
</dbReference>
<evidence type="ECO:0000256" key="7">
    <source>
        <dbReference type="ARBA" id="ARBA00022989"/>
    </source>
</evidence>
<sequence>MERFVRNIPPIRNTENKNGELVYPLPIFPPYTAGALYILSRDVVHLIAGVKGPRMFVKNEDQNLGIWLFPFNILPIHDRRIQQIDVCEEDMIGKHFGDFGEADAIGGTMYDMLNNLQGGRKMCAGFKTSVCAMCYPCHGKGNHWKDWNFDCDDKKGVTLLTLPQLTVME</sequence>
<dbReference type="Proteomes" id="UP000253551">
    <property type="component" value="Unassembled WGS sequence"/>
</dbReference>
<evidence type="ECO:0008006" key="12">
    <source>
        <dbReference type="Google" id="ProtNLM"/>
    </source>
</evidence>
<evidence type="ECO:0000256" key="6">
    <source>
        <dbReference type="ARBA" id="ARBA00022968"/>
    </source>
</evidence>
<comment type="similarity">
    <text evidence="2">Belongs to the glycosyltransferase 31 family.</text>
</comment>
<dbReference type="InterPro" id="IPR002659">
    <property type="entry name" value="Glyco_trans_31"/>
</dbReference>
<keyword evidence="3" id="KW-0328">Glycosyltransferase</keyword>
<keyword evidence="9" id="KW-0472">Membrane</keyword>
<protein>
    <recommendedName>
        <fullName evidence="12">Hexosyltransferase</fullName>
    </recommendedName>
</protein>
<dbReference type="GO" id="GO:0016758">
    <property type="term" value="F:hexosyltransferase activity"/>
    <property type="evidence" value="ECO:0007669"/>
    <property type="project" value="InterPro"/>
</dbReference>
<evidence type="ECO:0000256" key="3">
    <source>
        <dbReference type="ARBA" id="ARBA00022676"/>
    </source>
</evidence>
<reference evidence="10 11" key="1">
    <citation type="journal article" date="2018" name="G3 (Bethesda)">
        <title>Phylogenetic and Phylogenomic Definition of Rhizopus Species.</title>
        <authorList>
            <person name="Gryganskyi A.P."/>
            <person name="Golan J."/>
            <person name="Dolatabadi S."/>
            <person name="Mondo S."/>
            <person name="Robb S."/>
            <person name="Idnurm A."/>
            <person name="Muszewska A."/>
            <person name="Steczkiewicz K."/>
            <person name="Masonjones S."/>
            <person name="Liao H.L."/>
            <person name="Gajdeczka M.T."/>
            <person name="Anike F."/>
            <person name="Vuek A."/>
            <person name="Anishchenko I.M."/>
            <person name="Voigt K."/>
            <person name="de Hoog G.S."/>
            <person name="Smith M.E."/>
            <person name="Heitman J."/>
            <person name="Vilgalys R."/>
            <person name="Stajich J.E."/>
        </authorList>
    </citation>
    <scope>NUCLEOTIDE SEQUENCE [LARGE SCALE GENOMIC DNA]</scope>
    <source>
        <strain evidence="10 11">LSU 92-RS-03</strain>
    </source>
</reference>
<evidence type="ECO:0000256" key="4">
    <source>
        <dbReference type="ARBA" id="ARBA00022679"/>
    </source>
</evidence>
<organism evidence="10 11">
    <name type="scientific">Rhizopus stolonifer</name>
    <name type="common">Rhizopus nigricans</name>
    <dbReference type="NCBI Taxonomy" id="4846"/>
    <lineage>
        <taxon>Eukaryota</taxon>
        <taxon>Fungi</taxon>
        <taxon>Fungi incertae sedis</taxon>
        <taxon>Mucoromycota</taxon>
        <taxon>Mucoromycotina</taxon>
        <taxon>Mucoromycetes</taxon>
        <taxon>Mucorales</taxon>
        <taxon>Mucorineae</taxon>
        <taxon>Rhizopodaceae</taxon>
        <taxon>Rhizopus</taxon>
    </lineage>
</organism>
<evidence type="ECO:0000256" key="9">
    <source>
        <dbReference type="ARBA" id="ARBA00023136"/>
    </source>
</evidence>
<gene>
    <name evidence="10" type="ORF">CU098_011608</name>
</gene>
<evidence type="ECO:0000256" key="8">
    <source>
        <dbReference type="ARBA" id="ARBA00023034"/>
    </source>
</evidence>
<name>A0A367KK06_RHIST</name>
<dbReference type="GO" id="GO:0000139">
    <property type="term" value="C:Golgi membrane"/>
    <property type="evidence" value="ECO:0007669"/>
    <property type="project" value="UniProtKB-SubCell"/>
</dbReference>
<evidence type="ECO:0000256" key="1">
    <source>
        <dbReference type="ARBA" id="ARBA00004323"/>
    </source>
</evidence>
<keyword evidence="6" id="KW-0735">Signal-anchor</keyword>
<keyword evidence="7" id="KW-1133">Transmembrane helix</keyword>
<dbReference type="STRING" id="4846.A0A367KK06"/>
<keyword evidence="4" id="KW-0808">Transferase</keyword>
<evidence type="ECO:0000313" key="10">
    <source>
        <dbReference type="EMBL" id="RCI02480.1"/>
    </source>
</evidence>
<dbReference type="OrthoDB" id="2139606at2759"/>
<evidence type="ECO:0000256" key="5">
    <source>
        <dbReference type="ARBA" id="ARBA00022692"/>
    </source>
</evidence>
<comment type="caution">
    <text evidence="10">The sequence shown here is derived from an EMBL/GenBank/DDBJ whole genome shotgun (WGS) entry which is preliminary data.</text>
</comment>
<keyword evidence="8" id="KW-0333">Golgi apparatus</keyword>
<keyword evidence="5" id="KW-0812">Transmembrane</keyword>
<proteinExistence type="inferred from homology"/>
<evidence type="ECO:0000256" key="2">
    <source>
        <dbReference type="ARBA" id="ARBA00008661"/>
    </source>
</evidence>